<accession>A0A1F5B1H6</accession>
<proteinExistence type="predicted"/>
<protein>
    <submittedName>
        <fullName evidence="2">Uncharacterized protein</fullName>
    </submittedName>
</protein>
<evidence type="ECO:0000313" key="2">
    <source>
        <dbReference type="EMBL" id="OGD24384.1"/>
    </source>
</evidence>
<reference evidence="2 3" key="1">
    <citation type="journal article" date="2016" name="Nat. Commun.">
        <title>Thousands of microbial genomes shed light on interconnected biogeochemical processes in an aquifer system.</title>
        <authorList>
            <person name="Anantharaman K."/>
            <person name="Brown C.T."/>
            <person name="Hug L.A."/>
            <person name="Sharon I."/>
            <person name="Castelle C.J."/>
            <person name="Probst A.J."/>
            <person name="Thomas B.C."/>
            <person name="Singh A."/>
            <person name="Wilkins M.J."/>
            <person name="Karaoz U."/>
            <person name="Brodie E.L."/>
            <person name="Williams K.H."/>
            <person name="Hubbard S.S."/>
            <person name="Banfield J.F."/>
        </authorList>
    </citation>
    <scope>NUCLEOTIDE SEQUENCE [LARGE SCALE GENOMIC DNA]</scope>
</reference>
<keyword evidence="1" id="KW-0472">Membrane</keyword>
<comment type="caution">
    <text evidence="2">The sequence shown here is derived from an EMBL/GenBank/DDBJ whole genome shotgun (WGS) entry which is preliminary data.</text>
</comment>
<evidence type="ECO:0000313" key="3">
    <source>
        <dbReference type="Proteomes" id="UP000176639"/>
    </source>
</evidence>
<sequence length="123" mass="13499">MAYATSYSQKYQSRASGGSFFSNMAVCDTHMAMRIGVVCIMVLGIIYVSETNALMFLERTIPMKERAMTEIKNDVQTLEIQATRLQTSQAVQDIALSHAMIASHDIRYVSGGDSAVAMVPPAR</sequence>
<organism evidence="2 3">
    <name type="scientific">Candidatus Azambacteria bacterium RBG_16_47_10</name>
    <dbReference type="NCBI Taxonomy" id="1797292"/>
    <lineage>
        <taxon>Bacteria</taxon>
        <taxon>Candidatus Azamiibacteriota</taxon>
    </lineage>
</organism>
<evidence type="ECO:0000256" key="1">
    <source>
        <dbReference type="SAM" id="Phobius"/>
    </source>
</evidence>
<dbReference type="EMBL" id="MEYI01000004">
    <property type="protein sequence ID" value="OGD24384.1"/>
    <property type="molecule type" value="Genomic_DNA"/>
</dbReference>
<keyword evidence="1" id="KW-0812">Transmembrane</keyword>
<feature type="transmembrane region" description="Helical" evidence="1">
    <location>
        <begin position="31"/>
        <end position="57"/>
    </location>
</feature>
<keyword evidence="1" id="KW-1133">Transmembrane helix</keyword>
<dbReference type="AlphaFoldDB" id="A0A1F5B1H6"/>
<dbReference type="Proteomes" id="UP000176639">
    <property type="component" value="Unassembled WGS sequence"/>
</dbReference>
<gene>
    <name evidence="2" type="ORF">A2Z10_00360</name>
</gene>
<name>A0A1F5B1H6_9BACT</name>